<sequence>MYITARRTASLCRRQLQRRLFSSQTYTRPLPAGALEVYDHALLFLAQDRDVKLARISSLQEELPSLTGEAAEGSKKEIARLEVEAWINDPEVRWMHNMGLWDMSKPVYRHLREQQWRKEGVLDLLMERLWQMHIIPDVLPWVDPTLDMRLQFPTERTEEVVKIKGKDDVVCQEGDIEPGTFVLPSQTSKEPQLYVTAFHPEERFYTLVMVDPDVPSPETQSYSTLLHWLVPNIPLSCLSPSSPIALPPALLPYIPPHPQQGSGYHRYTTFLLPQRALLTELKTPLRRNFNLRDFVRQYSLSGSPVPGAPKPILPGHGKKRNGVGEVTSLHTGAEVGGGGVHMFREVWDESVTALHERVFGVGERRFGKLKQGDPYVDEEGRRPRRYY</sequence>
<dbReference type="HOGENOM" id="CLU_035836_1_1_1"/>
<dbReference type="InterPro" id="IPR008914">
    <property type="entry name" value="PEBP"/>
</dbReference>
<dbReference type="PANTHER" id="PTHR11362:SF82">
    <property type="entry name" value="PHOSPHATIDYLETHANOLAMINE-BINDING PROTEIN 4"/>
    <property type="match status" value="1"/>
</dbReference>
<dbReference type="OMA" id="FRTQWDE"/>
<dbReference type="PROSITE" id="PS01220">
    <property type="entry name" value="PBP"/>
    <property type="match status" value="1"/>
</dbReference>
<proteinExistence type="inferred from homology"/>
<organism evidence="2 3">
    <name type="scientific">Dacryopinax primogenitus (strain DJM 731)</name>
    <name type="common">Brown rot fungus</name>
    <dbReference type="NCBI Taxonomy" id="1858805"/>
    <lineage>
        <taxon>Eukaryota</taxon>
        <taxon>Fungi</taxon>
        <taxon>Dikarya</taxon>
        <taxon>Basidiomycota</taxon>
        <taxon>Agaricomycotina</taxon>
        <taxon>Dacrymycetes</taxon>
        <taxon>Dacrymycetales</taxon>
        <taxon>Dacrymycetaceae</taxon>
        <taxon>Dacryopinax</taxon>
    </lineage>
</organism>
<dbReference type="AlphaFoldDB" id="M5G5I8"/>
<dbReference type="Gene3D" id="3.90.280.10">
    <property type="entry name" value="PEBP-like"/>
    <property type="match status" value="1"/>
</dbReference>
<accession>M5G5I8</accession>
<name>M5G5I8_DACPD</name>
<protein>
    <submittedName>
        <fullName evidence="2">PEBP-like protein</fullName>
    </submittedName>
</protein>
<evidence type="ECO:0000313" key="3">
    <source>
        <dbReference type="Proteomes" id="UP000030653"/>
    </source>
</evidence>
<dbReference type="GeneID" id="63691660"/>
<keyword evidence="3" id="KW-1185">Reference proteome</keyword>
<dbReference type="Proteomes" id="UP000030653">
    <property type="component" value="Unassembled WGS sequence"/>
</dbReference>
<dbReference type="InterPro" id="IPR001858">
    <property type="entry name" value="Phosphatidylethanolamine-bd_CS"/>
</dbReference>
<reference evidence="2 3" key="1">
    <citation type="journal article" date="2012" name="Science">
        <title>The Paleozoic origin of enzymatic lignin decomposition reconstructed from 31 fungal genomes.</title>
        <authorList>
            <person name="Floudas D."/>
            <person name="Binder M."/>
            <person name="Riley R."/>
            <person name="Barry K."/>
            <person name="Blanchette R.A."/>
            <person name="Henrissat B."/>
            <person name="Martinez A.T."/>
            <person name="Otillar R."/>
            <person name="Spatafora J.W."/>
            <person name="Yadav J.S."/>
            <person name="Aerts A."/>
            <person name="Benoit I."/>
            <person name="Boyd A."/>
            <person name="Carlson A."/>
            <person name="Copeland A."/>
            <person name="Coutinho P.M."/>
            <person name="de Vries R.P."/>
            <person name="Ferreira P."/>
            <person name="Findley K."/>
            <person name="Foster B."/>
            <person name="Gaskell J."/>
            <person name="Glotzer D."/>
            <person name="Gorecki P."/>
            <person name="Heitman J."/>
            <person name="Hesse C."/>
            <person name="Hori C."/>
            <person name="Igarashi K."/>
            <person name="Jurgens J.A."/>
            <person name="Kallen N."/>
            <person name="Kersten P."/>
            <person name="Kohler A."/>
            <person name="Kuees U."/>
            <person name="Kumar T.K.A."/>
            <person name="Kuo A."/>
            <person name="LaButti K."/>
            <person name="Larrondo L.F."/>
            <person name="Lindquist E."/>
            <person name="Ling A."/>
            <person name="Lombard V."/>
            <person name="Lucas S."/>
            <person name="Lundell T."/>
            <person name="Martin R."/>
            <person name="McLaughlin D.J."/>
            <person name="Morgenstern I."/>
            <person name="Morin E."/>
            <person name="Murat C."/>
            <person name="Nagy L.G."/>
            <person name="Nolan M."/>
            <person name="Ohm R.A."/>
            <person name="Patyshakuliyeva A."/>
            <person name="Rokas A."/>
            <person name="Ruiz-Duenas F.J."/>
            <person name="Sabat G."/>
            <person name="Salamov A."/>
            <person name="Samejima M."/>
            <person name="Schmutz J."/>
            <person name="Slot J.C."/>
            <person name="St John F."/>
            <person name="Stenlid J."/>
            <person name="Sun H."/>
            <person name="Sun S."/>
            <person name="Syed K."/>
            <person name="Tsang A."/>
            <person name="Wiebenga A."/>
            <person name="Young D."/>
            <person name="Pisabarro A."/>
            <person name="Eastwood D.C."/>
            <person name="Martin F."/>
            <person name="Cullen D."/>
            <person name="Grigoriev I.V."/>
            <person name="Hibbett D.S."/>
        </authorList>
    </citation>
    <scope>NUCLEOTIDE SEQUENCE [LARGE SCALE GENOMIC DNA]</scope>
    <source>
        <strain evidence="2 3">DJM-731 SS1</strain>
    </source>
</reference>
<dbReference type="SUPFAM" id="SSF49777">
    <property type="entry name" value="PEBP-like"/>
    <property type="match status" value="1"/>
</dbReference>
<comment type="similarity">
    <text evidence="1">Belongs to the phosphatidylethanolamine-binding protein family.</text>
</comment>
<dbReference type="RefSeq" id="XP_040625920.1">
    <property type="nucleotide sequence ID" value="XM_040776598.1"/>
</dbReference>
<dbReference type="Pfam" id="PF01161">
    <property type="entry name" value="PBP"/>
    <property type="match status" value="1"/>
</dbReference>
<gene>
    <name evidence="2" type="ORF">DACRYDRAFT_82927</name>
</gene>
<evidence type="ECO:0000313" key="2">
    <source>
        <dbReference type="EMBL" id="EJT99022.1"/>
    </source>
</evidence>
<dbReference type="OrthoDB" id="2153661at2759"/>
<dbReference type="PANTHER" id="PTHR11362">
    <property type="entry name" value="PHOSPHATIDYLETHANOLAMINE-BINDING PROTEIN"/>
    <property type="match status" value="1"/>
</dbReference>
<dbReference type="InterPro" id="IPR036610">
    <property type="entry name" value="PEBP-like_sf"/>
</dbReference>
<dbReference type="EMBL" id="JH795871">
    <property type="protein sequence ID" value="EJT99022.1"/>
    <property type="molecule type" value="Genomic_DNA"/>
</dbReference>
<dbReference type="STRING" id="1858805.M5G5I8"/>
<dbReference type="InterPro" id="IPR035810">
    <property type="entry name" value="PEBP_euk"/>
</dbReference>
<evidence type="ECO:0000256" key="1">
    <source>
        <dbReference type="ARBA" id="ARBA00007091"/>
    </source>
</evidence>
<dbReference type="Gene3D" id="1.20.58.1180">
    <property type="match status" value="1"/>
</dbReference>
<dbReference type="CDD" id="cd00866">
    <property type="entry name" value="PEBP_euk"/>
    <property type="match status" value="1"/>
</dbReference>